<evidence type="ECO:0000313" key="1">
    <source>
        <dbReference type="EMBL" id="AKU96997.1"/>
    </source>
</evidence>
<keyword evidence="2" id="KW-1185">Reference proteome</keyword>
<accession>A0A0K1PU01</accession>
<dbReference type="STRING" id="1391654.AKJ09_03661"/>
<dbReference type="RefSeq" id="WP_146648212.1">
    <property type="nucleotide sequence ID" value="NZ_CP012333.1"/>
</dbReference>
<name>A0A0K1PU01_9BACT</name>
<dbReference type="KEGG" id="llu:AKJ09_03661"/>
<protein>
    <submittedName>
        <fullName evidence="1">Uncharacterized protein</fullName>
    </submittedName>
</protein>
<reference evidence="1 2" key="1">
    <citation type="submission" date="2015-08" db="EMBL/GenBank/DDBJ databases">
        <authorList>
            <person name="Babu N.S."/>
            <person name="Beckwith C.J."/>
            <person name="Beseler K.G."/>
            <person name="Brison A."/>
            <person name="Carone J.V."/>
            <person name="Caskin T.P."/>
            <person name="Diamond M."/>
            <person name="Durham M.E."/>
            <person name="Foxe J.M."/>
            <person name="Go M."/>
            <person name="Henderson B.A."/>
            <person name="Jones I.B."/>
            <person name="McGettigan J.A."/>
            <person name="Micheletti S.J."/>
            <person name="Nasrallah M.E."/>
            <person name="Ortiz D."/>
            <person name="Piller C.R."/>
            <person name="Privatt S.R."/>
            <person name="Schneider S.L."/>
            <person name="Sharp S."/>
            <person name="Smith T.C."/>
            <person name="Stanton J.D."/>
            <person name="Ullery H.E."/>
            <person name="Wilson R.J."/>
            <person name="Serrano M.G."/>
            <person name="Buck G."/>
            <person name="Lee V."/>
            <person name="Wang Y."/>
            <person name="Carvalho R."/>
            <person name="Voegtly L."/>
            <person name="Shi R."/>
            <person name="Duckworth R."/>
            <person name="Johnson A."/>
            <person name="Loviza R."/>
            <person name="Walstead R."/>
            <person name="Shah Z."/>
            <person name="Kiflezghi M."/>
            <person name="Wade K."/>
            <person name="Ball S.L."/>
            <person name="Bradley K.W."/>
            <person name="Asai D.J."/>
            <person name="Bowman C.A."/>
            <person name="Russell D.A."/>
            <person name="Pope W.H."/>
            <person name="Jacobs-Sera D."/>
            <person name="Hendrix R.W."/>
            <person name="Hatfull G.F."/>
        </authorList>
    </citation>
    <scope>NUCLEOTIDE SEQUENCE [LARGE SCALE GENOMIC DNA]</scope>
    <source>
        <strain evidence="1 2">DSM 27648</strain>
    </source>
</reference>
<sequence>MADKKADPSKPVGVVTPSGKVGYLPAAVADDAADAGVRKATDAELRTAQHEANKEAKTQALRDKFSGSLGAEVEGAVAPALAGAARGLSLGLSDEALVGLGGDAARQRLLDYQEYAPVTSALGEIGGIAGGALLGDEAGIGALPGAVSRLGIGAERGVAAALGEGAIARGAGVLARGAAEGAVFGAGNAVSESALKDTDLTGEALIGGAAHGALGGMVANGLLHGAGAAVGKGLGALRPPKATAGAYDAIAEREFGEAAPGLGRRLAEDTAAAERAGAPYRTGPLDEVGEGYLSARKRVAPEKANELGEIWKNREVALNDGAERLETHARDLSEAISKQQKAAAVTDMNTFGEAKINHMDKLVDRANFEGQAQHVMDWMFKAQDAVNTLAGDTAASKLGPIARREFESRMARLGSAMETGDSLKLFRAADDMKRFLGRGASFGKRARGLNEAERAFDDLYQGEGGLMSVLENSAWGKAADAQKAVNAAATQNISLGDRFRGKFTTEYGSTAGRPDFVANSEAVSGFMGRLTKAANDLDAQGVRDMIATRRRFLEATEKSYDHGAAAKTAIAEERSALDAMEKTFDKATKEASLINQVKRLQAEEREYGIGGALGLVTDTFSKPITTLRRLAMLEEHTQSVLGRMGKGTRQLVGKTETEAAQAGLRPPKGPGEGFFSQLFKSTKAAADSSGSVARAGGVKVEKYAQEARQISALQSNPQALSARIGDALGPMANAAPKTTAAATTTAMRGLAFLASKMPPSRQDPYSLQPQFQPTTRASDAEISQFQRYRQALDNPTSLPEWAAKGTLTHEHVEAVKAVYPKLYEQMRTQVFNDLVDSKSPVPYGRRIALGILLDLPTDQTLAPDFMQAIQATFTASEQAGQEPPPPNLAQLDVASSLESGAQRISSEGLDR</sequence>
<organism evidence="1 2">
    <name type="scientific">Labilithrix luteola</name>
    <dbReference type="NCBI Taxonomy" id="1391654"/>
    <lineage>
        <taxon>Bacteria</taxon>
        <taxon>Pseudomonadati</taxon>
        <taxon>Myxococcota</taxon>
        <taxon>Polyangia</taxon>
        <taxon>Polyangiales</taxon>
        <taxon>Labilitrichaceae</taxon>
        <taxon>Labilithrix</taxon>
    </lineage>
</organism>
<gene>
    <name evidence="1" type="ORF">AKJ09_03661</name>
</gene>
<dbReference type="EMBL" id="CP012333">
    <property type="protein sequence ID" value="AKU96997.1"/>
    <property type="molecule type" value="Genomic_DNA"/>
</dbReference>
<dbReference type="Proteomes" id="UP000064967">
    <property type="component" value="Chromosome"/>
</dbReference>
<dbReference type="AlphaFoldDB" id="A0A0K1PU01"/>
<evidence type="ECO:0000313" key="2">
    <source>
        <dbReference type="Proteomes" id="UP000064967"/>
    </source>
</evidence>
<proteinExistence type="predicted"/>